<comment type="caution">
    <text evidence="2">The sequence shown here is derived from an EMBL/GenBank/DDBJ whole genome shotgun (WGS) entry which is preliminary data.</text>
</comment>
<dbReference type="RefSeq" id="WP_138547862.1">
    <property type="nucleotide sequence ID" value="NZ_PNCG01000005.1"/>
</dbReference>
<evidence type="ECO:0000313" key="2">
    <source>
        <dbReference type="EMBL" id="TMP87741.1"/>
    </source>
</evidence>
<evidence type="ECO:0000256" key="1">
    <source>
        <dbReference type="SAM" id="SignalP"/>
    </source>
</evidence>
<reference evidence="2 3" key="1">
    <citation type="submission" date="2017-12" db="EMBL/GenBank/DDBJ databases">
        <authorList>
            <person name="Paulsen S."/>
            <person name="Gram L.K."/>
        </authorList>
    </citation>
    <scope>NUCLEOTIDE SEQUENCE [LARGE SCALE GENOMIC DNA]</scope>
    <source>
        <strain evidence="2 3">S2897</strain>
    </source>
</reference>
<feature type="signal peptide" evidence="1">
    <location>
        <begin position="1"/>
        <end position="25"/>
    </location>
</feature>
<dbReference type="Proteomes" id="UP000305874">
    <property type="component" value="Unassembled WGS sequence"/>
</dbReference>
<organism evidence="2 3">
    <name type="scientific">Pseudoalteromonas ruthenica</name>
    <dbReference type="NCBI Taxonomy" id="151081"/>
    <lineage>
        <taxon>Bacteria</taxon>
        <taxon>Pseudomonadati</taxon>
        <taxon>Pseudomonadota</taxon>
        <taxon>Gammaproteobacteria</taxon>
        <taxon>Alteromonadales</taxon>
        <taxon>Pseudoalteromonadaceae</taxon>
        <taxon>Pseudoalteromonas</taxon>
    </lineage>
</organism>
<protein>
    <submittedName>
        <fullName evidence="2">Uncharacterized protein</fullName>
    </submittedName>
</protein>
<reference evidence="3" key="2">
    <citation type="submission" date="2019-06" db="EMBL/GenBank/DDBJ databases">
        <title>Co-occurence of chitin degradation, pigmentation and bioactivity in marine Pseudoalteromonas.</title>
        <authorList>
            <person name="Sonnenschein E.C."/>
            <person name="Bech P.K."/>
        </authorList>
    </citation>
    <scope>NUCLEOTIDE SEQUENCE [LARGE SCALE GENOMIC DNA]</scope>
    <source>
        <strain evidence="3">S2897</strain>
    </source>
</reference>
<name>A0A5S3Z6U1_9GAMM</name>
<proteinExistence type="predicted"/>
<dbReference type="EMBL" id="PNCG01000005">
    <property type="protein sequence ID" value="TMP87741.1"/>
    <property type="molecule type" value="Genomic_DNA"/>
</dbReference>
<accession>A0A5S3Z6U1</accession>
<dbReference type="AlphaFoldDB" id="A0A5S3Z6U1"/>
<keyword evidence="1" id="KW-0732">Signal</keyword>
<gene>
    <name evidence="2" type="ORF">CWC05_07785</name>
</gene>
<evidence type="ECO:0000313" key="3">
    <source>
        <dbReference type="Proteomes" id="UP000305874"/>
    </source>
</evidence>
<sequence>MNILTPILVRLVSSTLAGFASQAIAVDKQVQAHFDTTSVTEVIANPQKFSRKRISLKGFYS</sequence>
<feature type="chain" id="PRO_5024435688" evidence="1">
    <location>
        <begin position="26"/>
        <end position="61"/>
    </location>
</feature>